<sequence>MSNTPEAVKPEFDFWEFVSCARCHLAFSSDLGVPQIPFWLTECGHIPCHFPDADQSCAQCGERGIQLVPLQQNVCLKYYLLCLS</sequence>
<dbReference type="AlphaFoldDB" id="A0A0C3CC39"/>
<dbReference type="OrthoDB" id="2535391at2759"/>
<keyword evidence="2" id="KW-1185">Reference proteome</keyword>
<protein>
    <submittedName>
        <fullName evidence="1">Uncharacterized protein</fullName>
    </submittedName>
</protein>
<evidence type="ECO:0000313" key="1">
    <source>
        <dbReference type="EMBL" id="KIM87237.1"/>
    </source>
</evidence>
<proteinExistence type="predicted"/>
<organism evidence="1 2">
    <name type="scientific">Piloderma croceum (strain F 1598)</name>
    <dbReference type="NCBI Taxonomy" id="765440"/>
    <lineage>
        <taxon>Eukaryota</taxon>
        <taxon>Fungi</taxon>
        <taxon>Dikarya</taxon>
        <taxon>Basidiomycota</taxon>
        <taxon>Agaricomycotina</taxon>
        <taxon>Agaricomycetes</taxon>
        <taxon>Agaricomycetidae</taxon>
        <taxon>Atheliales</taxon>
        <taxon>Atheliaceae</taxon>
        <taxon>Piloderma</taxon>
    </lineage>
</organism>
<dbReference type="InParanoid" id="A0A0C3CC39"/>
<evidence type="ECO:0000313" key="2">
    <source>
        <dbReference type="Proteomes" id="UP000054166"/>
    </source>
</evidence>
<dbReference type="HOGENOM" id="CLU_2528252_0_0_1"/>
<reference evidence="2" key="2">
    <citation type="submission" date="2015-01" db="EMBL/GenBank/DDBJ databases">
        <title>Evolutionary Origins and Diversification of the Mycorrhizal Mutualists.</title>
        <authorList>
            <consortium name="DOE Joint Genome Institute"/>
            <consortium name="Mycorrhizal Genomics Consortium"/>
            <person name="Kohler A."/>
            <person name="Kuo A."/>
            <person name="Nagy L.G."/>
            <person name="Floudas D."/>
            <person name="Copeland A."/>
            <person name="Barry K.W."/>
            <person name="Cichocki N."/>
            <person name="Veneault-Fourrey C."/>
            <person name="LaButti K."/>
            <person name="Lindquist E.A."/>
            <person name="Lipzen A."/>
            <person name="Lundell T."/>
            <person name="Morin E."/>
            <person name="Murat C."/>
            <person name="Riley R."/>
            <person name="Ohm R."/>
            <person name="Sun H."/>
            <person name="Tunlid A."/>
            <person name="Henrissat B."/>
            <person name="Grigoriev I.V."/>
            <person name="Hibbett D.S."/>
            <person name="Martin F."/>
        </authorList>
    </citation>
    <scope>NUCLEOTIDE SEQUENCE [LARGE SCALE GENOMIC DNA]</scope>
    <source>
        <strain evidence="2">F 1598</strain>
    </source>
</reference>
<accession>A0A0C3CC39</accession>
<dbReference type="Proteomes" id="UP000054166">
    <property type="component" value="Unassembled WGS sequence"/>
</dbReference>
<dbReference type="STRING" id="765440.A0A0C3CC39"/>
<name>A0A0C3CC39_PILCF</name>
<gene>
    <name evidence="1" type="ORF">PILCRDRAFT_305332</name>
</gene>
<reference evidence="1 2" key="1">
    <citation type="submission" date="2014-04" db="EMBL/GenBank/DDBJ databases">
        <authorList>
            <consortium name="DOE Joint Genome Institute"/>
            <person name="Kuo A."/>
            <person name="Tarkka M."/>
            <person name="Buscot F."/>
            <person name="Kohler A."/>
            <person name="Nagy L.G."/>
            <person name="Floudas D."/>
            <person name="Copeland A."/>
            <person name="Barry K.W."/>
            <person name="Cichocki N."/>
            <person name="Veneault-Fourrey C."/>
            <person name="LaButti K."/>
            <person name="Lindquist E.A."/>
            <person name="Lipzen A."/>
            <person name="Lundell T."/>
            <person name="Morin E."/>
            <person name="Murat C."/>
            <person name="Sun H."/>
            <person name="Tunlid A."/>
            <person name="Henrissat B."/>
            <person name="Grigoriev I.V."/>
            <person name="Hibbett D.S."/>
            <person name="Martin F."/>
            <person name="Nordberg H.P."/>
            <person name="Cantor M.N."/>
            <person name="Hua S.X."/>
        </authorList>
    </citation>
    <scope>NUCLEOTIDE SEQUENCE [LARGE SCALE GENOMIC DNA]</scope>
    <source>
        <strain evidence="1 2">F 1598</strain>
    </source>
</reference>
<dbReference type="EMBL" id="KN832980">
    <property type="protein sequence ID" value="KIM87237.1"/>
    <property type="molecule type" value="Genomic_DNA"/>
</dbReference>